<dbReference type="OrthoDB" id="126055at2759"/>
<evidence type="ECO:0000313" key="1">
    <source>
        <dbReference type="EMBL" id="OWZ09909.1"/>
    </source>
</evidence>
<accession>A0A225VY76</accession>
<reference evidence="2" key="1">
    <citation type="submission" date="2017-03" db="EMBL/GenBank/DDBJ databases">
        <title>Phytopthora megakarya and P. palmivora, two closely related causual agents of cacao black pod achieved similar genome size and gene model numbers by different mechanisms.</title>
        <authorList>
            <person name="Ali S."/>
            <person name="Shao J."/>
            <person name="Larry D.J."/>
            <person name="Kronmiller B."/>
            <person name="Shen D."/>
            <person name="Strem M.D."/>
            <person name="Melnick R.L."/>
            <person name="Guiltinan M.J."/>
            <person name="Tyler B.M."/>
            <person name="Meinhardt L.W."/>
            <person name="Bailey B.A."/>
        </authorList>
    </citation>
    <scope>NUCLEOTIDE SEQUENCE [LARGE SCALE GENOMIC DNA]</scope>
    <source>
        <strain evidence="2">zdho120</strain>
    </source>
</reference>
<dbReference type="AlphaFoldDB" id="A0A225VY76"/>
<organism evidence="1 2">
    <name type="scientific">Phytophthora megakarya</name>
    <dbReference type="NCBI Taxonomy" id="4795"/>
    <lineage>
        <taxon>Eukaryota</taxon>
        <taxon>Sar</taxon>
        <taxon>Stramenopiles</taxon>
        <taxon>Oomycota</taxon>
        <taxon>Peronosporomycetes</taxon>
        <taxon>Peronosporales</taxon>
        <taxon>Peronosporaceae</taxon>
        <taxon>Phytophthora</taxon>
    </lineage>
</organism>
<keyword evidence="2" id="KW-1185">Reference proteome</keyword>
<evidence type="ECO:0000313" key="2">
    <source>
        <dbReference type="Proteomes" id="UP000198211"/>
    </source>
</evidence>
<proteinExistence type="predicted"/>
<dbReference type="EMBL" id="NBNE01002623">
    <property type="protein sequence ID" value="OWZ09909.1"/>
    <property type="molecule type" value="Genomic_DNA"/>
</dbReference>
<comment type="caution">
    <text evidence="1">The sequence shown here is derived from an EMBL/GenBank/DDBJ whole genome shotgun (WGS) entry which is preliminary data.</text>
</comment>
<dbReference type="Proteomes" id="UP000198211">
    <property type="component" value="Unassembled WGS sequence"/>
</dbReference>
<sequence length="121" mass="13816">MKDQVLRYQELDPTVKIATEEQKNAARQAFMEQRKGSEASKMKRLIYEEAELEPDHVAFNGVVTMPYFPDNGTKHNVIPRKVVTEVLRVCPGVEKQRLQNPVTGKAVEGAIIRCDEYIKLD</sequence>
<gene>
    <name evidence="1" type="ORF">PHMEG_00017313</name>
</gene>
<protein>
    <submittedName>
        <fullName evidence="1">Uncharacterized protein</fullName>
    </submittedName>
</protein>
<name>A0A225VY76_9STRA</name>